<dbReference type="InterPro" id="IPR013128">
    <property type="entry name" value="Peptidase_C1A"/>
</dbReference>
<reference evidence="6 7" key="1">
    <citation type="journal article" date="2020" name="bioRxiv">
        <title>Metabolic contributions of an alphaproteobacterial endosymbiont in the apicomplexan Cardiosporidium cionae.</title>
        <authorList>
            <person name="Hunter E.S."/>
            <person name="Paight C.J."/>
            <person name="Lane C.E."/>
        </authorList>
    </citation>
    <scope>NUCLEOTIDE SEQUENCE [LARGE SCALE GENOMIC DNA]</scope>
    <source>
        <strain evidence="6">ESH_2018</strain>
    </source>
</reference>
<dbReference type="SMART" id="SM00645">
    <property type="entry name" value="Pept_C1"/>
    <property type="match status" value="1"/>
</dbReference>
<accession>A0ABQ7JAU3</accession>
<comment type="caution">
    <text evidence="6">The sequence shown here is derived from an EMBL/GenBank/DDBJ whole genome shotgun (WGS) entry which is preliminary data.</text>
</comment>
<dbReference type="PROSITE" id="PS00640">
    <property type="entry name" value="THIOL_PROTEASE_ASN"/>
    <property type="match status" value="1"/>
</dbReference>
<dbReference type="Gene3D" id="3.90.70.10">
    <property type="entry name" value="Cysteine proteinases"/>
    <property type="match status" value="1"/>
</dbReference>
<evidence type="ECO:0000259" key="5">
    <source>
        <dbReference type="SMART" id="SM00645"/>
    </source>
</evidence>
<keyword evidence="2" id="KW-0865">Zymogen</keyword>
<evidence type="ECO:0000313" key="7">
    <source>
        <dbReference type="Proteomes" id="UP000823046"/>
    </source>
</evidence>
<dbReference type="CDD" id="cd02248">
    <property type="entry name" value="Peptidase_C1A"/>
    <property type="match status" value="1"/>
</dbReference>
<comment type="similarity">
    <text evidence="1">Belongs to the peptidase C1 family.</text>
</comment>
<evidence type="ECO:0000313" key="6">
    <source>
        <dbReference type="EMBL" id="KAF8821120.1"/>
    </source>
</evidence>
<keyword evidence="4" id="KW-0325">Glycoprotein</keyword>
<keyword evidence="7" id="KW-1185">Reference proteome</keyword>
<protein>
    <submittedName>
        <fullName evidence="6">Cathepsin CPL</fullName>
    </submittedName>
</protein>
<dbReference type="PROSITE" id="PS00639">
    <property type="entry name" value="THIOL_PROTEASE_HIS"/>
    <property type="match status" value="1"/>
</dbReference>
<dbReference type="SUPFAM" id="SSF54001">
    <property type="entry name" value="Cysteine proteinases"/>
    <property type="match status" value="1"/>
</dbReference>
<dbReference type="InterPro" id="IPR025660">
    <property type="entry name" value="Pept_his_AS"/>
</dbReference>
<dbReference type="Proteomes" id="UP000823046">
    <property type="component" value="Unassembled WGS sequence"/>
</dbReference>
<dbReference type="EMBL" id="JADAQX010000233">
    <property type="protein sequence ID" value="KAF8821120.1"/>
    <property type="molecule type" value="Genomic_DNA"/>
</dbReference>
<dbReference type="InterPro" id="IPR000668">
    <property type="entry name" value="Peptidase_C1A_C"/>
</dbReference>
<dbReference type="InterPro" id="IPR038765">
    <property type="entry name" value="Papain-like_cys_pep_sf"/>
</dbReference>
<evidence type="ECO:0000256" key="4">
    <source>
        <dbReference type="ARBA" id="ARBA00023180"/>
    </source>
</evidence>
<dbReference type="Pfam" id="PF00112">
    <property type="entry name" value="Peptidase_C1"/>
    <property type="match status" value="1"/>
</dbReference>
<name>A0ABQ7JAU3_9APIC</name>
<organism evidence="6 7">
    <name type="scientific">Cardiosporidium cionae</name>
    <dbReference type="NCBI Taxonomy" id="476202"/>
    <lineage>
        <taxon>Eukaryota</taxon>
        <taxon>Sar</taxon>
        <taxon>Alveolata</taxon>
        <taxon>Apicomplexa</taxon>
        <taxon>Aconoidasida</taxon>
        <taxon>Nephromycida</taxon>
        <taxon>Cardiosporidium</taxon>
    </lineage>
</organism>
<evidence type="ECO:0000256" key="3">
    <source>
        <dbReference type="ARBA" id="ARBA00023157"/>
    </source>
</evidence>
<gene>
    <name evidence="6" type="primary">CPL</name>
    <name evidence="6" type="ORF">IE077_002446</name>
</gene>
<dbReference type="InterPro" id="IPR039417">
    <property type="entry name" value="Peptidase_C1A_papain-like"/>
</dbReference>
<proteinExistence type="inferred from homology"/>
<feature type="domain" description="Peptidase C1A papain C-terminal" evidence="5">
    <location>
        <begin position="73"/>
        <end position="270"/>
    </location>
</feature>
<dbReference type="InterPro" id="IPR025661">
    <property type="entry name" value="Pept_asp_AS"/>
</dbReference>
<evidence type="ECO:0000256" key="1">
    <source>
        <dbReference type="ARBA" id="ARBA00008455"/>
    </source>
</evidence>
<dbReference type="PANTHER" id="PTHR12411">
    <property type="entry name" value="CYSTEINE PROTEASE FAMILY C1-RELATED"/>
    <property type="match status" value="1"/>
</dbReference>
<evidence type="ECO:0000256" key="2">
    <source>
        <dbReference type="ARBA" id="ARBA00023145"/>
    </source>
</evidence>
<feature type="non-terminal residue" evidence="6">
    <location>
        <position position="270"/>
    </location>
</feature>
<keyword evidence="3" id="KW-1015">Disulfide bond</keyword>
<sequence length="270" mass="29053">MVWHLSSLKMNAFGDMSAEEFKNQYLGYAKPQNLKSIGPSKEDNQNWKNGLQTIHCLFLQIDNEVSNMDINTLPKSVDWRKNGCVTPVKDQGIGSCWAFSTTGAIESAVCIATGKLYSLSEQQLVDCSNNGGNQGCNGGEMQAAFTYAIQEHGLCTESDYPYMAQDQSCLEKSCKDVAPISSFKGVQSGSSSALTATIATRGPASVAVDGGGQAFRFYNDGILDIPCGDALDHAVLAVGYGTDESSGEDYWIVKNSWGTGWGENGYIRIA</sequence>
<dbReference type="PRINTS" id="PR00705">
    <property type="entry name" value="PAPAIN"/>
</dbReference>